<dbReference type="AlphaFoldDB" id="A0A8R7URZ3"/>
<name>A0A8R7URZ3_TRIUA</name>
<keyword evidence="2" id="KW-1185">Reference proteome</keyword>
<reference evidence="1" key="2">
    <citation type="submission" date="2018-03" db="EMBL/GenBank/DDBJ databases">
        <title>The Triticum urartu genome reveals the dynamic nature of wheat genome evolution.</title>
        <authorList>
            <person name="Ling H."/>
            <person name="Ma B."/>
            <person name="Shi X."/>
            <person name="Liu H."/>
            <person name="Dong L."/>
            <person name="Sun H."/>
            <person name="Cao Y."/>
            <person name="Gao Q."/>
            <person name="Zheng S."/>
            <person name="Li Y."/>
            <person name="Yu Y."/>
            <person name="Du H."/>
            <person name="Qi M."/>
            <person name="Li Y."/>
            <person name="Yu H."/>
            <person name="Cui Y."/>
            <person name="Wang N."/>
            <person name="Chen C."/>
            <person name="Wu H."/>
            <person name="Zhao Y."/>
            <person name="Zhang J."/>
            <person name="Li Y."/>
            <person name="Zhou W."/>
            <person name="Zhang B."/>
            <person name="Hu W."/>
            <person name="Eijk M."/>
            <person name="Tang J."/>
            <person name="Witsenboer H."/>
            <person name="Zhao S."/>
            <person name="Li Z."/>
            <person name="Zhang A."/>
            <person name="Wang D."/>
            <person name="Liang C."/>
        </authorList>
    </citation>
    <scope>NUCLEOTIDE SEQUENCE [LARGE SCALE GENOMIC DNA]</scope>
    <source>
        <strain evidence="1">cv. G1812</strain>
    </source>
</reference>
<reference evidence="1" key="3">
    <citation type="submission" date="2022-06" db="UniProtKB">
        <authorList>
            <consortium name="EnsemblPlants"/>
        </authorList>
    </citation>
    <scope>IDENTIFICATION</scope>
</reference>
<sequence>MDHYDHLFLLAHENSRIWHKYMLMSIKERKLHKHILKYTCTGAKIEDPKKC</sequence>
<evidence type="ECO:0000313" key="1">
    <source>
        <dbReference type="EnsemblPlants" id="TuG1812G0600002403.01.T01"/>
    </source>
</evidence>
<accession>A0A8R7URZ3</accession>
<dbReference type="Gramene" id="TuG1812G0600002403.01.T01">
    <property type="protein sequence ID" value="TuG1812G0600002403.01.T01"/>
    <property type="gene ID" value="TuG1812G0600002403.01"/>
</dbReference>
<proteinExistence type="predicted"/>
<dbReference type="EnsemblPlants" id="TuG1812G0600002403.01.T01">
    <property type="protein sequence ID" value="TuG1812G0600002403.01.T01"/>
    <property type="gene ID" value="TuG1812G0600002403.01"/>
</dbReference>
<protein>
    <submittedName>
        <fullName evidence="1">Uncharacterized protein</fullName>
    </submittedName>
</protein>
<reference evidence="2" key="1">
    <citation type="journal article" date="2013" name="Nature">
        <title>Draft genome of the wheat A-genome progenitor Triticum urartu.</title>
        <authorList>
            <person name="Ling H.Q."/>
            <person name="Zhao S."/>
            <person name="Liu D."/>
            <person name="Wang J."/>
            <person name="Sun H."/>
            <person name="Zhang C."/>
            <person name="Fan H."/>
            <person name="Li D."/>
            <person name="Dong L."/>
            <person name="Tao Y."/>
            <person name="Gao C."/>
            <person name="Wu H."/>
            <person name="Li Y."/>
            <person name="Cui Y."/>
            <person name="Guo X."/>
            <person name="Zheng S."/>
            <person name="Wang B."/>
            <person name="Yu K."/>
            <person name="Liang Q."/>
            <person name="Yang W."/>
            <person name="Lou X."/>
            <person name="Chen J."/>
            <person name="Feng M."/>
            <person name="Jian J."/>
            <person name="Zhang X."/>
            <person name="Luo G."/>
            <person name="Jiang Y."/>
            <person name="Liu J."/>
            <person name="Wang Z."/>
            <person name="Sha Y."/>
            <person name="Zhang B."/>
            <person name="Wu H."/>
            <person name="Tang D."/>
            <person name="Shen Q."/>
            <person name="Xue P."/>
            <person name="Zou S."/>
            <person name="Wang X."/>
            <person name="Liu X."/>
            <person name="Wang F."/>
            <person name="Yang Y."/>
            <person name="An X."/>
            <person name="Dong Z."/>
            <person name="Zhang K."/>
            <person name="Zhang X."/>
            <person name="Luo M.C."/>
            <person name="Dvorak J."/>
            <person name="Tong Y."/>
            <person name="Wang J."/>
            <person name="Yang H."/>
            <person name="Li Z."/>
            <person name="Wang D."/>
            <person name="Zhang A."/>
            <person name="Wang J."/>
        </authorList>
    </citation>
    <scope>NUCLEOTIDE SEQUENCE</scope>
    <source>
        <strain evidence="2">cv. G1812</strain>
    </source>
</reference>
<dbReference type="Proteomes" id="UP000015106">
    <property type="component" value="Chromosome 6"/>
</dbReference>
<organism evidence="1 2">
    <name type="scientific">Triticum urartu</name>
    <name type="common">Red wild einkorn</name>
    <name type="synonym">Crithodium urartu</name>
    <dbReference type="NCBI Taxonomy" id="4572"/>
    <lineage>
        <taxon>Eukaryota</taxon>
        <taxon>Viridiplantae</taxon>
        <taxon>Streptophyta</taxon>
        <taxon>Embryophyta</taxon>
        <taxon>Tracheophyta</taxon>
        <taxon>Spermatophyta</taxon>
        <taxon>Magnoliopsida</taxon>
        <taxon>Liliopsida</taxon>
        <taxon>Poales</taxon>
        <taxon>Poaceae</taxon>
        <taxon>BOP clade</taxon>
        <taxon>Pooideae</taxon>
        <taxon>Triticodae</taxon>
        <taxon>Triticeae</taxon>
        <taxon>Triticinae</taxon>
        <taxon>Triticum</taxon>
    </lineage>
</organism>
<evidence type="ECO:0000313" key="2">
    <source>
        <dbReference type="Proteomes" id="UP000015106"/>
    </source>
</evidence>